<gene>
    <name evidence="3" type="ORF">DC041_0003768</name>
</gene>
<evidence type="ECO:0000313" key="3">
    <source>
        <dbReference type="EMBL" id="RTG80686.1"/>
    </source>
</evidence>
<dbReference type="PANTHER" id="PTHR13008">
    <property type="entry name" value="MAP-KINASE ACTIVATING DEATH DOMAIN PROTEIN MADD /DENN/AEX-3 C.ELEGANS"/>
    <property type="match status" value="1"/>
</dbReference>
<proteinExistence type="predicted"/>
<feature type="domain" description="MAP kinase-activating death" evidence="2">
    <location>
        <begin position="574"/>
        <end position="649"/>
    </location>
</feature>
<dbReference type="EMBL" id="QMKO01003944">
    <property type="protein sequence ID" value="RTG80686.1"/>
    <property type="molecule type" value="Genomic_DNA"/>
</dbReference>
<dbReference type="AlphaFoldDB" id="A0A430PZ76"/>
<feature type="region of interest" description="Disordered" evidence="1">
    <location>
        <begin position="385"/>
        <end position="413"/>
    </location>
</feature>
<name>A0A430PZ76_SCHBO</name>
<protein>
    <recommendedName>
        <fullName evidence="2">MAP kinase-activating death domain-containing protein</fullName>
    </recommendedName>
</protein>
<accession>A0A430PZ76</accession>
<organism evidence="3 4">
    <name type="scientific">Schistosoma bovis</name>
    <name type="common">Blood fluke</name>
    <dbReference type="NCBI Taxonomy" id="6184"/>
    <lineage>
        <taxon>Eukaryota</taxon>
        <taxon>Metazoa</taxon>
        <taxon>Spiralia</taxon>
        <taxon>Lophotrochozoa</taxon>
        <taxon>Platyhelminthes</taxon>
        <taxon>Trematoda</taxon>
        <taxon>Digenea</taxon>
        <taxon>Strigeidida</taxon>
        <taxon>Schistosomatoidea</taxon>
        <taxon>Schistosomatidae</taxon>
        <taxon>Schistosoma</taxon>
    </lineage>
</organism>
<evidence type="ECO:0000259" key="2">
    <source>
        <dbReference type="Pfam" id="PF23629"/>
    </source>
</evidence>
<dbReference type="InterPro" id="IPR056574">
    <property type="entry name" value="Death_MADD"/>
</dbReference>
<dbReference type="GO" id="GO:0032483">
    <property type="term" value="P:regulation of Rab protein signal transduction"/>
    <property type="evidence" value="ECO:0007669"/>
    <property type="project" value="TreeGrafter"/>
</dbReference>
<dbReference type="GO" id="GO:0005085">
    <property type="term" value="F:guanyl-nucleotide exchange factor activity"/>
    <property type="evidence" value="ECO:0007669"/>
    <property type="project" value="TreeGrafter"/>
</dbReference>
<dbReference type="Proteomes" id="UP000290809">
    <property type="component" value="Unassembled WGS sequence"/>
</dbReference>
<evidence type="ECO:0000256" key="1">
    <source>
        <dbReference type="SAM" id="MobiDB-lite"/>
    </source>
</evidence>
<sequence>RIPNIFSRNQINTLLQDENYRNLLIARINDNLSKDVLPNQLHIDDVPIQQWDQYKAILWTLKQMINGLEYSFRPDIVFPTTNQYDRITRDKSPSSNIPNPLSNTSWLSYSTGILKSGGLASAFMLMEVAHTHFYRLPNRTGHIDNNHDEKFFWNSMPTTPTTELRSPIPARRLVGNDISSVRYQLTNVSNKLILFKTKLDYSNQQFNDLYNSVSSKLLKNFKTSPFQNSTNTMGNHIINDHFEDNVDRNSNDLLLQHQTIVADSLSPQTIPYINSPFTIRGIHIMHHSNTLDHKLFRGHGRHQFTNVIVTMSEPSSDREDNEQIQSKPIFKSDSTDIIKHNIQPLNNANNTINTGSCLTVNRHNECEKFDKLFASDAKLHESMSKLKPHRDNENGVNDDDIPPDYVPELPNRKSQRSLGYRYYQSHLILTDPSITSSSSDDTNDQTTCTIFTSSPNTCTPPAVYRPDLKFHFNDTESENEDIDNKHQQQIEIEQRRKQSECHMCKLTLLIPTPPPPNSSSVMTVSPSKMKKVPWTYLFEDIFDTEWHKSKILGNLQFWEDSFLDTVAQERDILGMDFRPKELLLKYQNASLLKRKQMELEEDCLLVNIMHNMIAFMLMANVDRISIRKKLQRLLAKSHTGLHYSRKINDLLNSLNYLYLVFCFDIYIPSTFVQWINCGSHHHTFDVVVNSYDLLK</sequence>
<reference evidence="3 4" key="1">
    <citation type="journal article" date="2019" name="PLoS Pathog.">
        <title>Genome sequence of the bovine parasite Schistosoma bovis Tanzania.</title>
        <authorList>
            <person name="Oey H."/>
            <person name="Zakrzewski M."/>
            <person name="Gobert G."/>
            <person name="Gravermann K."/>
            <person name="Stoye J."/>
            <person name="Jones M."/>
            <person name="Mcmanus D."/>
            <person name="Krause L."/>
        </authorList>
    </citation>
    <scope>NUCLEOTIDE SEQUENCE [LARGE SCALE GENOMIC DNA]</scope>
    <source>
        <strain evidence="3 4">TAN1997</strain>
    </source>
</reference>
<keyword evidence="4" id="KW-1185">Reference proteome</keyword>
<dbReference type="GO" id="GO:0005829">
    <property type="term" value="C:cytosol"/>
    <property type="evidence" value="ECO:0007669"/>
    <property type="project" value="TreeGrafter"/>
</dbReference>
<evidence type="ECO:0000313" key="4">
    <source>
        <dbReference type="Proteomes" id="UP000290809"/>
    </source>
</evidence>
<dbReference type="Pfam" id="PF23629">
    <property type="entry name" value="Death_MADD"/>
    <property type="match status" value="1"/>
</dbReference>
<comment type="caution">
    <text evidence="3">The sequence shown here is derived from an EMBL/GenBank/DDBJ whole genome shotgun (WGS) entry which is preliminary data.</text>
</comment>
<dbReference type="STRING" id="6184.A0A430PZ76"/>
<dbReference type="InterPro" id="IPR039980">
    <property type="entry name" value="MADD"/>
</dbReference>
<dbReference type="PANTHER" id="PTHR13008:SF7">
    <property type="entry name" value="MAP KINASE-ACTIVATING DEATH DOMAIN PROTEIN"/>
    <property type="match status" value="1"/>
</dbReference>
<dbReference type="GO" id="GO:0042981">
    <property type="term" value="P:regulation of apoptotic process"/>
    <property type="evidence" value="ECO:0007669"/>
    <property type="project" value="TreeGrafter"/>
</dbReference>
<feature type="non-terminal residue" evidence="3">
    <location>
        <position position="1"/>
    </location>
</feature>